<evidence type="ECO:0000256" key="6">
    <source>
        <dbReference type="ARBA" id="ARBA00023242"/>
    </source>
</evidence>
<evidence type="ECO:0000256" key="3">
    <source>
        <dbReference type="ARBA" id="ARBA00023015"/>
    </source>
</evidence>
<organism evidence="8 9">
    <name type="scientific">Penicillium steckii</name>
    <dbReference type="NCBI Taxonomy" id="303698"/>
    <lineage>
        <taxon>Eukaryota</taxon>
        <taxon>Fungi</taxon>
        <taxon>Dikarya</taxon>
        <taxon>Ascomycota</taxon>
        <taxon>Pezizomycotina</taxon>
        <taxon>Eurotiomycetes</taxon>
        <taxon>Eurotiomycetidae</taxon>
        <taxon>Eurotiales</taxon>
        <taxon>Aspergillaceae</taxon>
        <taxon>Penicillium</taxon>
    </lineage>
</organism>
<dbReference type="Gene3D" id="4.10.240.10">
    <property type="entry name" value="Zn(2)-C6 fungal-type DNA-binding domain"/>
    <property type="match status" value="1"/>
</dbReference>
<evidence type="ECO:0000259" key="7">
    <source>
        <dbReference type="PROSITE" id="PS00463"/>
    </source>
</evidence>
<protein>
    <recommendedName>
        <fullName evidence="7">Zn(2)-C6 fungal-type domain-containing protein</fullName>
    </recommendedName>
</protein>
<dbReference type="GO" id="GO:0003677">
    <property type="term" value="F:DNA binding"/>
    <property type="evidence" value="ECO:0007669"/>
    <property type="project" value="UniProtKB-KW"/>
</dbReference>
<dbReference type="PANTHER" id="PTHR47338:SF16">
    <property type="entry name" value="TRANSCRIPTION FACTOR, PUTATIVE (AFU_ORTHOLOGUE AFUA_2G09360)-RELATED"/>
    <property type="match status" value="1"/>
</dbReference>
<name>A0A1V6TSN7_9EURO</name>
<dbReference type="OrthoDB" id="1924787at2759"/>
<dbReference type="InterPro" id="IPR050815">
    <property type="entry name" value="TF_fung"/>
</dbReference>
<dbReference type="PROSITE" id="PS00463">
    <property type="entry name" value="ZN2_CY6_FUNGAL_1"/>
    <property type="match status" value="1"/>
</dbReference>
<evidence type="ECO:0000313" key="8">
    <source>
        <dbReference type="EMBL" id="OQE28563.1"/>
    </source>
</evidence>
<dbReference type="InterPro" id="IPR036864">
    <property type="entry name" value="Zn2-C6_fun-type_DNA-bd_sf"/>
</dbReference>
<dbReference type="InterPro" id="IPR001138">
    <property type="entry name" value="Zn2Cys6_DnaBD"/>
</dbReference>
<comment type="caution">
    <text evidence="8">The sequence shown here is derived from an EMBL/GenBank/DDBJ whole genome shotgun (WGS) entry which is preliminary data.</text>
</comment>
<accession>A0A1V6TSN7</accession>
<proteinExistence type="predicted"/>
<evidence type="ECO:0000313" key="9">
    <source>
        <dbReference type="Proteomes" id="UP000191285"/>
    </source>
</evidence>
<keyword evidence="3" id="KW-0805">Transcription regulation</keyword>
<dbReference type="CDD" id="cd12148">
    <property type="entry name" value="fungal_TF_MHR"/>
    <property type="match status" value="1"/>
</dbReference>
<evidence type="ECO:0000256" key="5">
    <source>
        <dbReference type="ARBA" id="ARBA00023163"/>
    </source>
</evidence>
<dbReference type="EMBL" id="MLKD01000003">
    <property type="protein sequence ID" value="OQE28563.1"/>
    <property type="molecule type" value="Genomic_DNA"/>
</dbReference>
<dbReference type="Proteomes" id="UP000191285">
    <property type="component" value="Unassembled WGS sequence"/>
</dbReference>
<dbReference type="GO" id="GO:0000981">
    <property type="term" value="F:DNA-binding transcription factor activity, RNA polymerase II-specific"/>
    <property type="evidence" value="ECO:0007669"/>
    <property type="project" value="InterPro"/>
</dbReference>
<keyword evidence="2" id="KW-0479">Metal-binding</keyword>
<dbReference type="InterPro" id="IPR007219">
    <property type="entry name" value="XnlR_reg_dom"/>
</dbReference>
<comment type="subcellular location">
    <subcellularLocation>
        <location evidence="1">Nucleus</location>
    </subcellularLocation>
</comment>
<keyword evidence="5" id="KW-0804">Transcription</keyword>
<evidence type="ECO:0000256" key="1">
    <source>
        <dbReference type="ARBA" id="ARBA00004123"/>
    </source>
</evidence>
<dbReference type="GO" id="GO:0008270">
    <property type="term" value="F:zinc ion binding"/>
    <property type="evidence" value="ECO:0007669"/>
    <property type="project" value="InterPro"/>
</dbReference>
<dbReference type="SUPFAM" id="SSF57701">
    <property type="entry name" value="Zn2/Cys6 DNA-binding domain"/>
    <property type="match status" value="1"/>
</dbReference>
<feature type="domain" description="Zn(2)-C6 fungal-type" evidence="7">
    <location>
        <begin position="13"/>
        <end position="44"/>
    </location>
</feature>
<evidence type="ECO:0000256" key="2">
    <source>
        <dbReference type="ARBA" id="ARBA00022723"/>
    </source>
</evidence>
<dbReference type="GO" id="GO:0006351">
    <property type="term" value="P:DNA-templated transcription"/>
    <property type="evidence" value="ECO:0007669"/>
    <property type="project" value="InterPro"/>
</dbReference>
<keyword evidence="6" id="KW-0539">Nucleus</keyword>
<keyword evidence="9" id="KW-1185">Reference proteome</keyword>
<gene>
    <name evidence="8" type="ORF">PENSTE_c003G00797</name>
</gene>
<dbReference type="AlphaFoldDB" id="A0A1V6TSN7"/>
<keyword evidence="4" id="KW-0238">DNA-binding</keyword>
<sequence length="590" mass="66527">MPATRTNRARAGACATCRTRKRRCIPSDKISEGCKLCQSISQPCSLNSNVPRPIGAMTLSRSATGEDELDTKQKHYDLDSPELLADLVSLYFRYIHNVAHSLFHEPSFMDRLQDGNASLIHVYAMCALAARYSNNPSLRDISPYARGEVYAKKALSYCHGNMISPTLATVRGLLLIGYYFGGQGNIHGKYVYVGIARLHAQLVPFENLTDMILREEHRRTWLSIHIASHWSASDMAMEPLSFFDEPSYRPKIDDAEFHTSGPSLSEGLVSSPPKYGMWAQMAQTLNIYTKINILIRRLSQKSISFPEYCDEADILERDLDQWAEHLPSALIYNYENLMHMVDKGVGKIFLSMHIGYYHFRQMLLFPFLDFRLSQSVARNRAVKCKESASIISDILRASETTLDCRMMYFIYGHIAVVSSSVQLHTLLFNDNQLERNLARDGLISNFQYLMSLKSYWPVVDHHVAHLRIFQNSCQNSLENPFVLDSWMARFLTEHTSALSQRQLKDSKSSSFDIGTFAADLIDPVNGVVPAASSSVHEIGANVSKAVGFENTENGDMDYDDLSRIIGDQSLSGEAIVNSALSWLLDDHIEE</sequence>
<dbReference type="PANTHER" id="PTHR47338">
    <property type="entry name" value="ZN(II)2CYS6 TRANSCRIPTION FACTOR (EUROFUNG)-RELATED"/>
    <property type="match status" value="1"/>
</dbReference>
<dbReference type="CDD" id="cd00067">
    <property type="entry name" value="GAL4"/>
    <property type="match status" value="1"/>
</dbReference>
<dbReference type="GO" id="GO:0005634">
    <property type="term" value="C:nucleus"/>
    <property type="evidence" value="ECO:0007669"/>
    <property type="project" value="UniProtKB-SubCell"/>
</dbReference>
<reference evidence="9" key="1">
    <citation type="journal article" date="2017" name="Nat. Microbiol.">
        <title>Global analysis of biosynthetic gene clusters reveals vast potential of secondary metabolite production in Penicillium species.</title>
        <authorList>
            <person name="Nielsen J.C."/>
            <person name="Grijseels S."/>
            <person name="Prigent S."/>
            <person name="Ji B."/>
            <person name="Dainat J."/>
            <person name="Nielsen K.F."/>
            <person name="Frisvad J.C."/>
            <person name="Workman M."/>
            <person name="Nielsen J."/>
        </authorList>
    </citation>
    <scope>NUCLEOTIDE SEQUENCE [LARGE SCALE GENOMIC DNA]</scope>
    <source>
        <strain evidence="9">IBT 24891</strain>
    </source>
</reference>
<evidence type="ECO:0000256" key="4">
    <source>
        <dbReference type="ARBA" id="ARBA00023125"/>
    </source>
</evidence>
<dbReference type="Pfam" id="PF04082">
    <property type="entry name" value="Fungal_trans"/>
    <property type="match status" value="1"/>
</dbReference>